<dbReference type="SUPFAM" id="SSF48452">
    <property type="entry name" value="TPR-like"/>
    <property type="match status" value="3"/>
</dbReference>
<reference evidence="3 4" key="1">
    <citation type="submission" date="2022-12" db="EMBL/GenBank/DDBJ databases">
        <title>Chitinophagaceae gen. sp. nov., a new member of the family Chitinophagaceae, isolated from soil in a chemical factory.</title>
        <authorList>
            <person name="Ke Z."/>
        </authorList>
    </citation>
    <scope>NUCLEOTIDE SEQUENCE [LARGE SCALE GENOMIC DNA]</scope>
    <source>
        <strain evidence="3 4">LY-5</strain>
    </source>
</reference>
<feature type="transmembrane region" description="Helical" evidence="1">
    <location>
        <begin position="1050"/>
        <end position="1071"/>
    </location>
</feature>
<evidence type="ECO:0000259" key="2">
    <source>
        <dbReference type="Pfam" id="PF12770"/>
    </source>
</evidence>
<dbReference type="SMART" id="SM00028">
    <property type="entry name" value="TPR"/>
    <property type="match status" value="7"/>
</dbReference>
<dbReference type="Pfam" id="PF13374">
    <property type="entry name" value="TPR_10"/>
    <property type="match status" value="1"/>
</dbReference>
<keyword evidence="1" id="KW-0812">Transmembrane</keyword>
<dbReference type="PANTHER" id="PTHR10098">
    <property type="entry name" value="RAPSYN-RELATED"/>
    <property type="match status" value="1"/>
</dbReference>
<dbReference type="RefSeq" id="WP_407029889.1">
    <property type="nucleotide sequence ID" value="NZ_JAQGEF010000002.1"/>
</dbReference>
<dbReference type="InterPro" id="IPR019734">
    <property type="entry name" value="TPR_rpt"/>
</dbReference>
<keyword evidence="4" id="KW-1185">Reference proteome</keyword>
<evidence type="ECO:0000313" key="4">
    <source>
        <dbReference type="Proteomes" id="UP001210231"/>
    </source>
</evidence>
<dbReference type="Gene3D" id="1.25.40.10">
    <property type="entry name" value="Tetratricopeptide repeat domain"/>
    <property type="match status" value="3"/>
</dbReference>
<gene>
    <name evidence="3" type="ORF">O3P16_01965</name>
</gene>
<feature type="domain" description="CHAT" evidence="2">
    <location>
        <begin position="741"/>
        <end position="1037"/>
    </location>
</feature>
<evidence type="ECO:0000256" key="1">
    <source>
        <dbReference type="SAM" id="Phobius"/>
    </source>
</evidence>
<dbReference type="InterPro" id="IPR011990">
    <property type="entry name" value="TPR-like_helical_dom_sf"/>
</dbReference>
<protein>
    <submittedName>
        <fullName evidence="3">CHAT domain-containing protein</fullName>
    </submittedName>
</protein>
<keyword evidence="1" id="KW-1133">Transmembrane helix</keyword>
<accession>A0ABT4UG49</accession>
<dbReference type="EMBL" id="JAQGEF010000002">
    <property type="protein sequence ID" value="MDA3613559.1"/>
    <property type="molecule type" value="Genomic_DNA"/>
</dbReference>
<name>A0ABT4UG49_9BACT</name>
<evidence type="ECO:0000313" key="3">
    <source>
        <dbReference type="EMBL" id="MDA3613559.1"/>
    </source>
</evidence>
<dbReference type="Pfam" id="PF12770">
    <property type="entry name" value="CHAT"/>
    <property type="match status" value="1"/>
</dbReference>
<dbReference type="InterPro" id="IPR024983">
    <property type="entry name" value="CHAT_dom"/>
</dbReference>
<sequence length="1081" mass="123300">MSPARVVIFFVIVALLLQPIIAQTPVSGIRQIETAIENNKIAEAEKMVNTDLDILWAKGLIDSTLTYLPLIGEISKKQHGADKAIESIYAFILKLEKQKASALQLTEAYNDAAAFFESLYRLNASFNAMEKALEYAYKITPRDISKIGTCKYNLGKFAYSLGRVAESEKFHREALQLHLSNPNLNNEKLYFSYNAMGTILYNSLKYDSAKRYYQKAAEAIAKVKDEKGWNKYFRVSGIKENLVPIYLDEGNITEAINLNKEAINNYQEYLKQPNPSKKQLVEDRLFSSIENLANIHIKNGDFKTAEQLYFYAYDKKVQKGSTEQFISEILIGQLYYKMYHLDKALLYLNKGLKHLSETDGDYIFWQADANYTLALIYESNDNAPKADSTFQLSTALYETAYAGNYDNIYADFTRNKALFYAGQGQYNKALEAIEKLNKYLSSINDNAGHQQSMNLLSLAEINFLSKKYPSAIEYCKKVLGSKFINDNTGKTLLDSVNAEAGLPKAILIKTQSEYYASVTKSEALLKDLHNQLTKALQLIERKRLLFADVENVNNLMIEHKKLIDFYARISYEIYLLTNDETYLQSFINTKESGIYNKLRNELFKQKALYFAEVPRQIIDREDSLKTKIKEALSGKMNNTAHLENYLQAEKNWNNYLVTLNKEYPRYYRLRFGSVFHSIPDIHDLIADSTTLIRYYQVDSSFVALVANKKDASLVPLNTNGITTEIQHLQDNTISEKDFLARANRIYLQLWAPLANKITTTKVKIIPDGILYNISFEMLSSKPVSNYAELSNNCLLNNYAFSYHYNLFVMADNMHKEHIVKNYIAFAPGFSDDLKQMYLNNVKDSLYIDKDYMQLLPQPTNNKLITDLKDKLGGISFLNNESTANKFKNAASNYKIIHVATHAEFNNIQPEKSGLYFAKEKNAENNFLSIADIYNCTVRSNLTILTACESGRPGYKDGEGMVSLAHAFNYSGSQSIMTALWKVDEQSSAYITEYFFKYLEKGLDKDVALQHAKLEYIKSNKGRLINPQYWAGLIVMGDTSPLIIDKGNGDVWWYFLILTGIITGIAIVTFAIKSFSKKARSL</sequence>
<keyword evidence="1" id="KW-0472">Membrane</keyword>
<organism evidence="3 4">
    <name type="scientific">Polluticaenibacter yanchengensis</name>
    <dbReference type="NCBI Taxonomy" id="3014562"/>
    <lineage>
        <taxon>Bacteria</taxon>
        <taxon>Pseudomonadati</taxon>
        <taxon>Bacteroidota</taxon>
        <taxon>Chitinophagia</taxon>
        <taxon>Chitinophagales</taxon>
        <taxon>Chitinophagaceae</taxon>
        <taxon>Polluticaenibacter</taxon>
    </lineage>
</organism>
<dbReference type="Proteomes" id="UP001210231">
    <property type="component" value="Unassembled WGS sequence"/>
</dbReference>
<proteinExistence type="predicted"/>
<comment type="caution">
    <text evidence="3">The sequence shown here is derived from an EMBL/GenBank/DDBJ whole genome shotgun (WGS) entry which is preliminary data.</text>
</comment>